<feature type="compositionally biased region" description="Low complexity" evidence="1">
    <location>
        <begin position="56"/>
        <end position="68"/>
    </location>
</feature>
<proteinExistence type="predicted"/>
<name>A0A8J5F2Y5_ZINOF</name>
<dbReference type="Proteomes" id="UP000734854">
    <property type="component" value="Unassembled WGS sequence"/>
</dbReference>
<dbReference type="PANTHER" id="PTHR33193">
    <property type="entry name" value="DOMAIN PROTEIN, PUTATIVE (DUF3511)-RELATED"/>
    <property type="match status" value="1"/>
</dbReference>
<dbReference type="Pfam" id="PF12023">
    <property type="entry name" value="DUF3511"/>
    <property type="match status" value="1"/>
</dbReference>
<dbReference type="AlphaFoldDB" id="A0A8J5F2Y5"/>
<dbReference type="PANTHER" id="PTHR33193:SF62">
    <property type="entry name" value="FAMILY ABC TRANSPORTER, PUTATIVE (DUF3511)-RELATED"/>
    <property type="match status" value="1"/>
</dbReference>
<gene>
    <name evidence="2" type="ORF">ZIOFF_063836</name>
</gene>
<evidence type="ECO:0000256" key="1">
    <source>
        <dbReference type="SAM" id="MobiDB-lite"/>
    </source>
</evidence>
<evidence type="ECO:0000313" key="3">
    <source>
        <dbReference type="Proteomes" id="UP000734854"/>
    </source>
</evidence>
<keyword evidence="3" id="KW-1185">Reference proteome</keyword>
<dbReference type="InterPro" id="IPR021899">
    <property type="entry name" value="DUF3511"/>
</dbReference>
<sequence>MDSRRSKSTSGGNWQIEGYGSREAAPPPSGLYDYRSYSTYSYSGYGSKGVKEKAVSSSSVASSSSSSSKKSRWALSDPDFQRRKRVANYKAYAVEGRMKGSLRRSFRWLKDRYNKMLYSW</sequence>
<protein>
    <recommendedName>
        <fullName evidence="4">DUF3511 domain protein</fullName>
    </recommendedName>
</protein>
<evidence type="ECO:0000313" key="2">
    <source>
        <dbReference type="EMBL" id="KAG6480336.1"/>
    </source>
</evidence>
<feature type="region of interest" description="Disordered" evidence="1">
    <location>
        <begin position="1"/>
        <end position="29"/>
    </location>
</feature>
<evidence type="ECO:0008006" key="4">
    <source>
        <dbReference type="Google" id="ProtNLM"/>
    </source>
</evidence>
<organism evidence="2 3">
    <name type="scientific">Zingiber officinale</name>
    <name type="common">Ginger</name>
    <name type="synonym">Amomum zingiber</name>
    <dbReference type="NCBI Taxonomy" id="94328"/>
    <lineage>
        <taxon>Eukaryota</taxon>
        <taxon>Viridiplantae</taxon>
        <taxon>Streptophyta</taxon>
        <taxon>Embryophyta</taxon>
        <taxon>Tracheophyta</taxon>
        <taxon>Spermatophyta</taxon>
        <taxon>Magnoliopsida</taxon>
        <taxon>Liliopsida</taxon>
        <taxon>Zingiberales</taxon>
        <taxon>Zingiberaceae</taxon>
        <taxon>Zingiber</taxon>
    </lineage>
</organism>
<accession>A0A8J5F2Y5</accession>
<comment type="caution">
    <text evidence="2">The sequence shown here is derived from an EMBL/GenBank/DDBJ whole genome shotgun (WGS) entry which is preliminary data.</text>
</comment>
<reference evidence="2 3" key="1">
    <citation type="submission" date="2020-08" db="EMBL/GenBank/DDBJ databases">
        <title>Plant Genome Project.</title>
        <authorList>
            <person name="Zhang R.-G."/>
        </authorList>
    </citation>
    <scope>NUCLEOTIDE SEQUENCE [LARGE SCALE GENOMIC DNA]</scope>
    <source>
        <tissue evidence="2">Rhizome</tissue>
    </source>
</reference>
<dbReference type="EMBL" id="JACMSC010000017">
    <property type="protein sequence ID" value="KAG6480336.1"/>
    <property type="molecule type" value="Genomic_DNA"/>
</dbReference>
<feature type="region of interest" description="Disordered" evidence="1">
    <location>
        <begin position="56"/>
        <end position="77"/>
    </location>
</feature>